<dbReference type="EMBL" id="BAABJQ010000006">
    <property type="protein sequence ID" value="GAA5184602.1"/>
    <property type="molecule type" value="Genomic_DNA"/>
</dbReference>
<dbReference type="InterPro" id="IPR036291">
    <property type="entry name" value="NAD(P)-bd_dom_sf"/>
</dbReference>
<protein>
    <submittedName>
        <fullName evidence="4">Oxidoreductase</fullName>
    </submittedName>
</protein>
<evidence type="ECO:0000313" key="5">
    <source>
        <dbReference type="Proteomes" id="UP001501570"/>
    </source>
</evidence>
<evidence type="ECO:0000313" key="4">
    <source>
        <dbReference type="EMBL" id="GAA5184602.1"/>
    </source>
</evidence>
<dbReference type="InterPro" id="IPR002347">
    <property type="entry name" value="SDR_fam"/>
</dbReference>
<evidence type="ECO:0000256" key="1">
    <source>
        <dbReference type="ARBA" id="ARBA00023002"/>
    </source>
</evidence>
<accession>A0ABP9RSJ0</accession>
<gene>
    <name evidence="4" type="ORF">GCM10023322_26450</name>
</gene>
<dbReference type="SUPFAM" id="SSF51735">
    <property type="entry name" value="NAD(P)-binding Rossmann-fold domains"/>
    <property type="match status" value="1"/>
</dbReference>
<dbReference type="Gene3D" id="3.40.50.720">
    <property type="entry name" value="NAD(P)-binding Rossmann-like Domain"/>
    <property type="match status" value="1"/>
</dbReference>
<keyword evidence="5" id="KW-1185">Reference proteome</keyword>
<reference evidence="5" key="1">
    <citation type="journal article" date="2019" name="Int. J. Syst. Evol. Microbiol.">
        <title>The Global Catalogue of Microorganisms (GCM) 10K type strain sequencing project: providing services to taxonomists for standard genome sequencing and annotation.</title>
        <authorList>
            <consortium name="The Broad Institute Genomics Platform"/>
            <consortium name="The Broad Institute Genome Sequencing Center for Infectious Disease"/>
            <person name="Wu L."/>
            <person name="Ma J."/>
        </authorList>
    </citation>
    <scope>NUCLEOTIDE SEQUENCE [LARGE SCALE GENOMIC DNA]</scope>
    <source>
        <strain evidence="5">JCM 18304</strain>
    </source>
</reference>
<dbReference type="PANTHER" id="PTHR43157">
    <property type="entry name" value="PHOSPHATIDYLINOSITOL-GLYCAN BIOSYNTHESIS CLASS F PROTEIN-RELATED"/>
    <property type="match status" value="1"/>
</dbReference>
<dbReference type="Pfam" id="PF00106">
    <property type="entry name" value="adh_short"/>
    <property type="match status" value="1"/>
</dbReference>
<name>A0ABP9RSJ0_9ACTN</name>
<sequence>MSPATTNADRSAITKHWDVGDIPDQHGRHVVVTGASGGLGEATAAELARRGARVVMACRDTGKGATAAAAIRAGAPGAELDVRPLDLADLGSVRAFADAFERDYGRLDLLINNAGVMAPPRRETADGFELQLGTNHLGHFALTGLLLPALLRAGQPRVVTVSSILHLYGRINLDDPHRRRRYRRYGAYGQSKLANLLFSFELARRAEAAGTALLSVAAHPGYAATNLQVAGLRPGPLRSGIAAVTRLFATSARTGALPTLCAATVPNLPGASYLGPGKLLQLRGHPTIVRAGARAYDQPTARRLWEASESWTGVRFDFAATPAGDLNS</sequence>
<feature type="domain" description="Ketoreductase" evidence="3">
    <location>
        <begin position="28"/>
        <end position="174"/>
    </location>
</feature>
<keyword evidence="1" id="KW-0560">Oxidoreductase</keyword>
<dbReference type="InterPro" id="IPR057326">
    <property type="entry name" value="KR_dom"/>
</dbReference>
<evidence type="ECO:0000256" key="2">
    <source>
        <dbReference type="RuleBase" id="RU000363"/>
    </source>
</evidence>
<dbReference type="RefSeq" id="WP_345629326.1">
    <property type="nucleotide sequence ID" value="NZ_BAABJQ010000006.1"/>
</dbReference>
<dbReference type="SMART" id="SM00822">
    <property type="entry name" value="PKS_KR"/>
    <property type="match status" value="1"/>
</dbReference>
<dbReference type="NCBIfam" id="NF004846">
    <property type="entry name" value="PRK06197.1"/>
    <property type="match status" value="1"/>
</dbReference>
<organism evidence="4 5">
    <name type="scientific">Rugosimonospora acidiphila</name>
    <dbReference type="NCBI Taxonomy" id="556531"/>
    <lineage>
        <taxon>Bacteria</taxon>
        <taxon>Bacillati</taxon>
        <taxon>Actinomycetota</taxon>
        <taxon>Actinomycetes</taxon>
        <taxon>Micromonosporales</taxon>
        <taxon>Micromonosporaceae</taxon>
        <taxon>Rugosimonospora</taxon>
    </lineage>
</organism>
<dbReference type="NCBIfam" id="NF004513">
    <property type="entry name" value="PRK05854.1"/>
    <property type="match status" value="1"/>
</dbReference>
<evidence type="ECO:0000259" key="3">
    <source>
        <dbReference type="SMART" id="SM00822"/>
    </source>
</evidence>
<comment type="similarity">
    <text evidence="2">Belongs to the short-chain dehydrogenases/reductases (SDR) family.</text>
</comment>
<dbReference type="PRINTS" id="PR00080">
    <property type="entry name" value="SDRFAMILY"/>
</dbReference>
<comment type="caution">
    <text evidence="4">The sequence shown here is derived from an EMBL/GenBank/DDBJ whole genome shotgun (WGS) entry which is preliminary data.</text>
</comment>
<dbReference type="Proteomes" id="UP001501570">
    <property type="component" value="Unassembled WGS sequence"/>
</dbReference>
<dbReference type="PANTHER" id="PTHR43157:SF31">
    <property type="entry name" value="PHOSPHATIDYLINOSITOL-GLYCAN BIOSYNTHESIS CLASS F PROTEIN"/>
    <property type="match status" value="1"/>
</dbReference>
<proteinExistence type="inferred from homology"/>
<dbReference type="PRINTS" id="PR00081">
    <property type="entry name" value="GDHRDH"/>
</dbReference>